<keyword evidence="4" id="KW-0677">Repeat</keyword>
<dbReference type="InterPro" id="IPR005116">
    <property type="entry name" value="Transp-assoc_OB_typ1"/>
</dbReference>
<feature type="domain" description="Mop" evidence="7">
    <location>
        <begin position="128"/>
        <end position="195"/>
    </location>
</feature>
<evidence type="ECO:0000256" key="3">
    <source>
        <dbReference type="ARBA" id="ARBA00022505"/>
    </source>
</evidence>
<evidence type="ECO:0000313" key="8">
    <source>
        <dbReference type="EMBL" id="OZN25893.1"/>
    </source>
</evidence>
<dbReference type="GO" id="GO:0006355">
    <property type="term" value="P:regulation of DNA-templated transcription"/>
    <property type="evidence" value="ECO:0007669"/>
    <property type="project" value="InterPro"/>
</dbReference>
<dbReference type="Proteomes" id="UP000215738">
    <property type="component" value="Unassembled WGS sequence"/>
</dbReference>
<dbReference type="PROSITE" id="PS51866">
    <property type="entry name" value="MOP"/>
    <property type="match status" value="1"/>
</dbReference>
<dbReference type="InterPro" id="IPR036388">
    <property type="entry name" value="WH-like_DNA-bd_sf"/>
</dbReference>
<evidence type="ECO:0000256" key="4">
    <source>
        <dbReference type="ARBA" id="ARBA00022737"/>
    </source>
</evidence>
<dbReference type="OrthoDB" id="9800709at2"/>
<dbReference type="PANTHER" id="PTHR30432:SF1">
    <property type="entry name" value="DNA-BINDING TRANSCRIPTIONAL DUAL REGULATOR MODE"/>
    <property type="match status" value="1"/>
</dbReference>
<evidence type="ECO:0000313" key="11">
    <source>
        <dbReference type="Proteomes" id="UP000254507"/>
    </source>
</evidence>
<name>A0A263HEN9_9PAST</name>
<dbReference type="Proteomes" id="UP000254507">
    <property type="component" value="Unassembled WGS sequence"/>
</dbReference>
<accession>A0A263HEN9</accession>
<evidence type="ECO:0000256" key="6">
    <source>
        <dbReference type="PIRSR" id="PIRSR005763-1"/>
    </source>
</evidence>
<dbReference type="InterPro" id="IPR004606">
    <property type="entry name" value="Mop_domain"/>
</dbReference>
<dbReference type="PIRSF" id="PIRSF005763">
    <property type="entry name" value="Txn_reg_ModE"/>
    <property type="match status" value="1"/>
</dbReference>
<feature type="region of interest" description="Required for dimer formation and molybdate binding" evidence="6">
    <location>
        <begin position="129"/>
        <end position="137"/>
    </location>
</feature>
<dbReference type="InterPro" id="IPR036390">
    <property type="entry name" value="WH_DNA-bd_sf"/>
</dbReference>
<dbReference type="PANTHER" id="PTHR30432">
    <property type="entry name" value="TRANSCRIPTIONAL REGULATOR MODE"/>
    <property type="match status" value="1"/>
</dbReference>
<protein>
    <submittedName>
        <fullName evidence="9">ModE family transcriptional regulator</fullName>
    </submittedName>
    <submittedName>
        <fullName evidence="8">Molybdenum-dependent transcriptional regulator</fullName>
    </submittedName>
</protein>
<sequence>MLTTELNSEILLTIKLQQQLFVDPKRIRLLKEIQQCGSINQAAKNAQVSYKSAWDHLEIMNKISPKPLLERNTGGKNGGGTQLTTYALRLLQLYDLLEQTQQKAFSILQDESVPLNSLLFATTRFSLQSSARNQFFGNIKRLIHEDIHCYIDVHITDFPYPLRVSITAQSAVRLQLVLEKEVLLMIKAPWVKISHQATSQPNNYPAAVKSIIDKNDFKEVILSLSKETELCAIVLNDEQIALDQLLWFSIDPEQVILATL</sequence>
<keyword evidence="2 5" id="KW-0813">Transport</keyword>
<dbReference type="NCBIfam" id="TIGR00637">
    <property type="entry name" value="ModE_repress"/>
    <property type="match status" value="1"/>
</dbReference>
<evidence type="ECO:0000313" key="10">
    <source>
        <dbReference type="Proteomes" id="UP000215738"/>
    </source>
</evidence>
<dbReference type="InterPro" id="IPR016462">
    <property type="entry name" value="ModE"/>
</dbReference>
<dbReference type="InParanoid" id="A0A263HEN9"/>
<dbReference type="InterPro" id="IPR051815">
    <property type="entry name" value="Molybdate_resp_trans_reg"/>
</dbReference>
<dbReference type="InterPro" id="IPR003725">
    <property type="entry name" value="ModE-bd_N"/>
</dbReference>
<dbReference type="EMBL" id="UFSB01000001">
    <property type="protein sequence ID" value="SUU34564.1"/>
    <property type="molecule type" value="Genomic_DNA"/>
</dbReference>
<evidence type="ECO:0000259" key="7">
    <source>
        <dbReference type="PROSITE" id="PS51866"/>
    </source>
</evidence>
<gene>
    <name evidence="9" type="primary">modE</name>
    <name evidence="8" type="ORF">CFY87_01430</name>
    <name evidence="9" type="ORF">NCTC10851_00423</name>
</gene>
<dbReference type="FunCoup" id="A0A263HEN9">
    <property type="interactions" value="35"/>
</dbReference>
<dbReference type="Gene3D" id="2.40.50.100">
    <property type="match status" value="2"/>
</dbReference>
<evidence type="ECO:0000256" key="1">
    <source>
        <dbReference type="ARBA" id="ARBA00008110"/>
    </source>
</evidence>
<evidence type="ECO:0000313" key="9">
    <source>
        <dbReference type="EMBL" id="SUU34564.1"/>
    </source>
</evidence>
<reference evidence="9 11" key="2">
    <citation type="submission" date="2018-06" db="EMBL/GenBank/DDBJ databases">
        <authorList>
            <consortium name="Pathogen Informatics"/>
            <person name="Doyle S."/>
        </authorList>
    </citation>
    <scope>NUCLEOTIDE SEQUENCE [LARGE SCALE GENOMIC DNA]</scope>
    <source>
        <strain evidence="9 11">NCTC10851</strain>
    </source>
</reference>
<keyword evidence="3 5" id="KW-0500">Molybdenum</keyword>
<reference evidence="8 10" key="1">
    <citation type="submission" date="2017-07" db="EMBL/GenBank/DDBJ databases">
        <title>Virulence factors identified in Actinobacillus seminis.</title>
        <authorList>
            <person name="Negrete-Abascal E."/>
            <person name="Vaca-Pacheco S."/>
            <person name="Montes-Garcia F."/>
            <person name="Leyto-Gil A.M."/>
            <person name="Fragoso-Garcia E."/>
            <person name="Carvente-Garcia R."/>
            <person name="Perez-Agueros S."/>
            <person name="Castelan-Sanchez H.G."/>
            <person name="Garcia-Molina A."/>
            <person name="Villamar T.E."/>
            <person name="Vazquez-Cruz C."/>
        </authorList>
    </citation>
    <scope>NUCLEOTIDE SEQUENCE [LARGE SCALE GENOMIC DNA]</scope>
    <source>
        <strain evidence="8 10">ATCC 15768</strain>
    </source>
</reference>
<dbReference type="GO" id="GO:0030151">
    <property type="term" value="F:molybdenum ion binding"/>
    <property type="evidence" value="ECO:0007669"/>
    <property type="project" value="UniProtKB-UniRule"/>
</dbReference>
<dbReference type="Pfam" id="PF03459">
    <property type="entry name" value="TOBE"/>
    <property type="match status" value="1"/>
</dbReference>
<dbReference type="Gene3D" id="1.10.10.10">
    <property type="entry name" value="Winged helix-like DNA-binding domain superfamily/Winged helix DNA-binding domain"/>
    <property type="match status" value="1"/>
</dbReference>
<keyword evidence="10" id="KW-1185">Reference proteome</keyword>
<evidence type="ECO:0000256" key="2">
    <source>
        <dbReference type="ARBA" id="ARBA00022448"/>
    </source>
</evidence>
<evidence type="ECO:0000256" key="5">
    <source>
        <dbReference type="PIRNR" id="PIRNR005763"/>
    </source>
</evidence>
<comment type="similarity">
    <text evidence="1 5">Belongs to the ModE family.</text>
</comment>
<dbReference type="GO" id="GO:0015689">
    <property type="term" value="P:molybdate ion transport"/>
    <property type="evidence" value="ECO:0007669"/>
    <property type="project" value="UniProtKB-UniRule"/>
</dbReference>
<organism evidence="9 11">
    <name type="scientific">Actinobacillus seminis</name>
    <dbReference type="NCBI Taxonomy" id="722"/>
    <lineage>
        <taxon>Bacteria</taxon>
        <taxon>Pseudomonadati</taxon>
        <taxon>Pseudomonadota</taxon>
        <taxon>Gammaproteobacteria</taxon>
        <taxon>Pasteurellales</taxon>
        <taxon>Pasteurellaceae</taxon>
        <taxon>Actinobacillus</taxon>
    </lineage>
</organism>
<dbReference type="SUPFAM" id="SSF46785">
    <property type="entry name" value="Winged helix' DNA-binding domain"/>
    <property type="match status" value="1"/>
</dbReference>
<dbReference type="SUPFAM" id="SSF50331">
    <property type="entry name" value="MOP-like"/>
    <property type="match status" value="2"/>
</dbReference>
<dbReference type="AlphaFoldDB" id="A0A263HEN9"/>
<dbReference type="InterPro" id="IPR008995">
    <property type="entry name" value="Mo/tungstate-bd_C_term_dom"/>
</dbReference>
<dbReference type="RefSeq" id="WP_094945524.1">
    <property type="nucleotide sequence ID" value="NZ_NLFK01000001.1"/>
</dbReference>
<dbReference type="EMBL" id="NLFK01000001">
    <property type="protein sequence ID" value="OZN25893.1"/>
    <property type="molecule type" value="Genomic_DNA"/>
</dbReference>
<dbReference type="NCBIfam" id="TIGR00638">
    <property type="entry name" value="Mop"/>
    <property type="match status" value="1"/>
</dbReference>
<proteinExistence type="inferred from homology"/>